<dbReference type="InterPro" id="IPR014030">
    <property type="entry name" value="Ketoacyl_synth_N"/>
</dbReference>
<protein>
    <recommendedName>
        <fullName evidence="1">Beta-ketoacyl synthase-like N-terminal domain-containing protein</fullName>
    </recommendedName>
</protein>
<name>B6EI52_ALISL</name>
<proteinExistence type="predicted"/>
<dbReference type="RefSeq" id="WP_012550636.1">
    <property type="nucleotide sequence ID" value="NC_011312.1"/>
</dbReference>
<feature type="domain" description="Beta-ketoacyl synthase-like N-terminal" evidence="1">
    <location>
        <begin position="27"/>
        <end position="239"/>
    </location>
</feature>
<evidence type="ECO:0000259" key="1">
    <source>
        <dbReference type="Pfam" id="PF13723"/>
    </source>
</evidence>
<evidence type="ECO:0000313" key="3">
    <source>
        <dbReference type="Proteomes" id="UP000001730"/>
    </source>
</evidence>
<dbReference type="HOGENOM" id="CLU_086378_0_0_6"/>
<dbReference type="Proteomes" id="UP000001730">
    <property type="component" value="Chromosome 1"/>
</dbReference>
<accession>B6EI52</accession>
<reference evidence="2 3" key="1">
    <citation type="journal article" date="2008" name="BMC Genomics">
        <title>The genome sequence of the fish pathogen Aliivibrio salmonicida strain LFI1238 shows extensive evidence of gene decay.</title>
        <authorList>
            <person name="Hjerde E."/>
            <person name="Lorentzen M.S."/>
            <person name="Holden M.T."/>
            <person name="Seeger K."/>
            <person name="Paulsen S."/>
            <person name="Bason N."/>
            <person name="Churcher C."/>
            <person name="Harris D."/>
            <person name="Norbertczak H."/>
            <person name="Quail M.A."/>
            <person name="Sanders S."/>
            <person name="Thurston S."/>
            <person name="Parkhill J."/>
            <person name="Willassen N.P."/>
            <person name="Thomson N.R."/>
        </authorList>
    </citation>
    <scope>NUCLEOTIDE SEQUENCE [LARGE SCALE GENOMIC DNA]</scope>
    <source>
        <strain evidence="2 3">LFI1238</strain>
    </source>
</reference>
<evidence type="ECO:0000313" key="2">
    <source>
        <dbReference type="EMBL" id="CAQ79790.1"/>
    </source>
</evidence>
<organism evidence="2 3">
    <name type="scientific">Aliivibrio salmonicida (strain LFI1238)</name>
    <name type="common">Vibrio salmonicida (strain LFI1238)</name>
    <dbReference type="NCBI Taxonomy" id="316275"/>
    <lineage>
        <taxon>Bacteria</taxon>
        <taxon>Pseudomonadati</taxon>
        <taxon>Pseudomonadota</taxon>
        <taxon>Gammaproteobacteria</taxon>
        <taxon>Vibrionales</taxon>
        <taxon>Vibrionaceae</taxon>
        <taxon>Aliivibrio</taxon>
    </lineage>
</organism>
<dbReference type="Pfam" id="PF13723">
    <property type="entry name" value="Ketoacyl-synt_2"/>
    <property type="match status" value="1"/>
</dbReference>
<dbReference type="EMBL" id="FM178379">
    <property type="protein sequence ID" value="CAQ79790.1"/>
    <property type="molecule type" value="Genomic_DNA"/>
</dbReference>
<dbReference type="KEGG" id="vsa:VSAL_I2105"/>
<sequence length="243" mass="26877">MGIMAYANFNIIDWHAISTGLGNRSDWLLWSESDFTWPEDGKIPVDKIPAMARRRMSSLSKLAVQTALTFSEHNSIDYLVFASRHGELTRTTTLLEDILKGEDASPMAFSQSVHNTASGLFTISAKKPIPVTSIAAGENTFHSALVEAAAYLYENPDHNVLVVDFDEPTSSHYKEFETDTYQGYALGLILSSGQDISIAWSNKPSISSSSLPHGLQCIANLVGSKDKWNVDSKSTQWTWTRIK</sequence>
<dbReference type="eggNOG" id="COG0304">
    <property type="taxonomic scope" value="Bacteria"/>
</dbReference>
<dbReference type="AlphaFoldDB" id="B6EI52"/>
<keyword evidence="3" id="KW-1185">Reference proteome</keyword>
<gene>
    <name evidence="2" type="ordered locus">VSAL_I2105</name>
</gene>